<dbReference type="Proteomes" id="UP001065549">
    <property type="component" value="Unassembled WGS sequence"/>
</dbReference>
<dbReference type="InterPro" id="IPR029058">
    <property type="entry name" value="AB_hydrolase_fold"/>
</dbReference>
<sequence length="220" mass="24773">MYIKVNGVELFYEKEGSGPPLVLVHGNGEDHFIFDQCAKVLSGSFTVYRPDSRGHGKSSRVPKLHYQDMADDMALFIKELELSQPFFYGFSDGGIIGLLVASQHPDLLSRLMVSGANLNPKGLKAPIYWFFRTLFLFKKDPAMEMMLTEPHIGKGDLERISIPVWVTAGQRDMIRESHTREIAEQIADSRLMLLSGQSHGSYVVHSTRLAQIIKEAMEEN</sequence>
<feature type="domain" description="AB hydrolase-1" evidence="1">
    <location>
        <begin position="19"/>
        <end position="121"/>
    </location>
</feature>
<dbReference type="Pfam" id="PF00561">
    <property type="entry name" value="Abhydrolase_1"/>
    <property type="match status" value="1"/>
</dbReference>
<accession>A0A9J6QRX6</accession>
<dbReference type="PANTHER" id="PTHR43433">
    <property type="entry name" value="HYDROLASE, ALPHA/BETA FOLD FAMILY PROTEIN"/>
    <property type="match status" value="1"/>
</dbReference>
<dbReference type="Gene3D" id="3.40.50.1820">
    <property type="entry name" value="alpha/beta hydrolase"/>
    <property type="match status" value="1"/>
</dbReference>
<dbReference type="InterPro" id="IPR050471">
    <property type="entry name" value="AB_hydrolase"/>
</dbReference>
<dbReference type="PANTHER" id="PTHR43433:SF5">
    <property type="entry name" value="AB HYDROLASE-1 DOMAIN-CONTAINING PROTEIN"/>
    <property type="match status" value="1"/>
</dbReference>
<dbReference type="AlphaFoldDB" id="A0A9J6QRX6"/>
<evidence type="ECO:0000313" key="2">
    <source>
        <dbReference type="EMBL" id="MCU7378866.1"/>
    </source>
</evidence>
<keyword evidence="3" id="KW-1185">Reference proteome</keyword>
<name>A0A9J6QRX6_9FIRM</name>
<gene>
    <name evidence="2" type="ORF">OBO34_10920</name>
</gene>
<proteinExistence type="predicted"/>
<organism evidence="2 3">
    <name type="scientific">Hominibacterium faecale</name>
    <dbReference type="NCBI Taxonomy" id="2839743"/>
    <lineage>
        <taxon>Bacteria</taxon>
        <taxon>Bacillati</taxon>
        <taxon>Bacillota</taxon>
        <taxon>Clostridia</taxon>
        <taxon>Peptostreptococcales</taxon>
        <taxon>Anaerovoracaceae</taxon>
        <taxon>Hominibacterium</taxon>
    </lineage>
</organism>
<protein>
    <submittedName>
        <fullName evidence="2">Alpha/beta hydrolase</fullName>
    </submittedName>
</protein>
<comment type="caution">
    <text evidence="2">The sequence shown here is derived from an EMBL/GenBank/DDBJ whole genome shotgun (WGS) entry which is preliminary data.</text>
</comment>
<dbReference type="GO" id="GO:0016787">
    <property type="term" value="F:hydrolase activity"/>
    <property type="evidence" value="ECO:0007669"/>
    <property type="project" value="UniProtKB-KW"/>
</dbReference>
<evidence type="ECO:0000313" key="3">
    <source>
        <dbReference type="Proteomes" id="UP001065549"/>
    </source>
</evidence>
<dbReference type="InterPro" id="IPR000073">
    <property type="entry name" value="AB_hydrolase_1"/>
</dbReference>
<dbReference type="RefSeq" id="WP_253021177.1">
    <property type="nucleotide sequence ID" value="NZ_JAJAGH010000001.1"/>
</dbReference>
<dbReference type="EMBL" id="JAOSHN010000004">
    <property type="protein sequence ID" value="MCU7378866.1"/>
    <property type="molecule type" value="Genomic_DNA"/>
</dbReference>
<evidence type="ECO:0000259" key="1">
    <source>
        <dbReference type="Pfam" id="PF00561"/>
    </source>
</evidence>
<reference evidence="2" key="1">
    <citation type="submission" date="2022-09" db="EMBL/GenBank/DDBJ databases">
        <title>Culturomic study of gut microbiota in children with autism spectrum disorder.</title>
        <authorList>
            <person name="Efimov B.A."/>
            <person name="Chaplin A.V."/>
            <person name="Sokolova S.R."/>
            <person name="Pikina A.P."/>
            <person name="Korzhanova M."/>
            <person name="Belova V."/>
            <person name="Korostin D."/>
        </authorList>
    </citation>
    <scope>NUCLEOTIDE SEQUENCE</scope>
    <source>
        <strain evidence="2">ASD5510</strain>
    </source>
</reference>
<dbReference type="SUPFAM" id="SSF53474">
    <property type="entry name" value="alpha/beta-Hydrolases"/>
    <property type="match status" value="1"/>
</dbReference>
<keyword evidence="2" id="KW-0378">Hydrolase</keyword>